<dbReference type="EMBL" id="JAPWDQ010000001">
    <property type="protein sequence ID" value="KAJ5495226.1"/>
    <property type="molecule type" value="Genomic_DNA"/>
</dbReference>
<feature type="compositionally biased region" description="Basic residues" evidence="1">
    <location>
        <begin position="50"/>
        <end position="60"/>
    </location>
</feature>
<dbReference type="Pfam" id="PF10685">
    <property type="entry name" value="KGG"/>
    <property type="match status" value="1"/>
</dbReference>
<organism evidence="2 3">
    <name type="scientific">Penicillium diatomitis</name>
    <dbReference type="NCBI Taxonomy" id="2819901"/>
    <lineage>
        <taxon>Eukaryota</taxon>
        <taxon>Fungi</taxon>
        <taxon>Dikarya</taxon>
        <taxon>Ascomycota</taxon>
        <taxon>Pezizomycotina</taxon>
        <taxon>Eurotiomycetes</taxon>
        <taxon>Eurotiomycetidae</taxon>
        <taxon>Eurotiales</taxon>
        <taxon>Aspergillaceae</taxon>
        <taxon>Penicillium</taxon>
    </lineage>
</organism>
<comment type="caution">
    <text evidence="2">The sequence shown here is derived from an EMBL/GenBank/DDBJ whole genome shotgun (WGS) entry which is preliminary data.</text>
</comment>
<reference evidence="2" key="1">
    <citation type="submission" date="2022-12" db="EMBL/GenBank/DDBJ databases">
        <authorList>
            <person name="Petersen C."/>
        </authorList>
    </citation>
    <scope>NUCLEOTIDE SEQUENCE</scope>
    <source>
        <strain evidence="2">IBT 30728</strain>
    </source>
</reference>
<reference evidence="2" key="2">
    <citation type="journal article" date="2023" name="IMA Fungus">
        <title>Comparative genomic study of the Penicillium genus elucidates a diverse pangenome and 15 lateral gene transfer events.</title>
        <authorList>
            <person name="Petersen C."/>
            <person name="Sorensen T."/>
            <person name="Nielsen M.R."/>
            <person name="Sondergaard T.E."/>
            <person name="Sorensen J.L."/>
            <person name="Fitzpatrick D.A."/>
            <person name="Frisvad J.C."/>
            <person name="Nielsen K.L."/>
        </authorList>
    </citation>
    <scope>NUCLEOTIDE SEQUENCE</scope>
    <source>
        <strain evidence="2">IBT 30728</strain>
    </source>
</reference>
<dbReference type="InterPro" id="IPR019626">
    <property type="entry name" value="Stress-induced_KGG_rpt"/>
</dbReference>
<evidence type="ECO:0000313" key="2">
    <source>
        <dbReference type="EMBL" id="KAJ5495226.1"/>
    </source>
</evidence>
<feature type="region of interest" description="Disordered" evidence="1">
    <location>
        <begin position="99"/>
        <end position="153"/>
    </location>
</feature>
<keyword evidence="3" id="KW-1185">Reference proteome</keyword>
<feature type="region of interest" description="Disordered" evidence="1">
    <location>
        <begin position="28"/>
        <end position="82"/>
    </location>
</feature>
<evidence type="ECO:0000256" key="1">
    <source>
        <dbReference type="SAM" id="MobiDB-lite"/>
    </source>
</evidence>
<evidence type="ECO:0000313" key="3">
    <source>
        <dbReference type="Proteomes" id="UP001148312"/>
    </source>
</evidence>
<evidence type="ECO:0008006" key="4">
    <source>
        <dbReference type="Google" id="ProtNLM"/>
    </source>
</evidence>
<dbReference type="Proteomes" id="UP001148312">
    <property type="component" value="Unassembled WGS sequence"/>
</dbReference>
<dbReference type="GeneID" id="81620195"/>
<proteinExistence type="predicted"/>
<protein>
    <recommendedName>
        <fullName evidence="4">Conidiation-specific protein Con-10</fullName>
    </recommendedName>
</protein>
<dbReference type="AlphaFoldDB" id="A0A9W9XLK2"/>
<sequence>MIRPTLSQAPSFKVRCFTVSLHHMVVTAPPPKHPNPSNFANRSREEMSKIGHRGGKKSGKARGVGGFHDMDPEKQVGQPDSVGQSYYIERPAIRDLATKHAIASRGGRAARKVAEQSSEALGQSQSSGAQKHQSGRRSHEPPIIAPTFEEWQT</sequence>
<feature type="compositionally biased region" description="Polar residues" evidence="1">
    <location>
        <begin position="115"/>
        <end position="132"/>
    </location>
</feature>
<accession>A0A9W9XLK2</accession>
<gene>
    <name evidence="2" type="ORF">N7539_000342</name>
</gene>
<name>A0A9W9XLK2_9EURO</name>
<dbReference type="RefSeq" id="XP_056794239.1">
    <property type="nucleotide sequence ID" value="XM_056929946.1"/>
</dbReference>